<feature type="region of interest" description="Disordered" evidence="1">
    <location>
        <begin position="276"/>
        <end position="332"/>
    </location>
</feature>
<feature type="chain" id="PRO_5002522014" evidence="2">
    <location>
        <begin position="20"/>
        <end position="589"/>
    </location>
</feature>
<evidence type="ECO:0000256" key="2">
    <source>
        <dbReference type="SAM" id="SignalP"/>
    </source>
</evidence>
<keyword evidence="2" id="KW-0732">Signal</keyword>
<evidence type="ECO:0000313" key="3">
    <source>
        <dbReference type="EMBL" id="CDZ98491.1"/>
    </source>
</evidence>
<evidence type="ECO:0000256" key="1">
    <source>
        <dbReference type="SAM" id="MobiDB-lite"/>
    </source>
</evidence>
<dbReference type="EMBL" id="LN483345">
    <property type="protein sequence ID" value="CDZ98491.1"/>
    <property type="molecule type" value="Genomic_DNA"/>
</dbReference>
<dbReference type="AlphaFoldDB" id="A0A0F7SHQ5"/>
<feature type="compositionally biased region" description="Low complexity" evidence="1">
    <location>
        <begin position="212"/>
        <end position="224"/>
    </location>
</feature>
<feature type="region of interest" description="Disordered" evidence="1">
    <location>
        <begin position="211"/>
        <end position="234"/>
    </location>
</feature>
<organism evidence="3">
    <name type="scientific">Phaffia rhodozyma</name>
    <name type="common">Yeast</name>
    <name type="synonym">Xanthophyllomyces dendrorhous</name>
    <dbReference type="NCBI Taxonomy" id="264483"/>
    <lineage>
        <taxon>Eukaryota</taxon>
        <taxon>Fungi</taxon>
        <taxon>Dikarya</taxon>
        <taxon>Basidiomycota</taxon>
        <taxon>Agaricomycotina</taxon>
        <taxon>Tremellomycetes</taxon>
        <taxon>Cystofilobasidiales</taxon>
        <taxon>Mrakiaceae</taxon>
        <taxon>Phaffia</taxon>
    </lineage>
</organism>
<feature type="compositionally biased region" description="Low complexity" evidence="1">
    <location>
        <begin position="276"/>
        <end position="322"/>
    </location>
</feature>
<name>A0A0F7SHQ5_PHARH</name>
<protein>
    <submittedName>
        <fullName evidence="3">Uncharacterized protein</fullName>
    </submittedName>
</protein>
<feature type="region of interest" description="Disordered" evidence="1">
    <location>
        <begin position="55"/>
        <end position="82"/>
    </location>
</feature>
<proteinExistence type="predicted"/>
<accession>A0A0F7SHQ5</accession>
<sequence>MSTTFLFLSLLQAVTIASAKPINRRQDDVSTAWNETSSWNETTVWDPTSIENATVSVSPTTSEPASVPSESATTDLPDSSLFSNKTSTSATFPLSATNETVALPDVVSVHGNSSALGNSSTPEVTWNGTSVSYDNTTVVEFGNYTFTPQNITLLSPDMTVNITQPFYLENATISSANGATQTLLINGTVVTFNNVTGTLVIPLAIDVPDSETNSTVPTNSTTTTWDEPSASATPVWTEPSAFTTSAWAEPSATVVASEPSVTTEYSEVSATVEASAPSASATAVATAEPTPSASSSEAESESTTAESESTSETEQSASESTSGSGTDETDEPAATVTLYVTETEAETQTQTQTQTETIYQTATQTATQTTSVFITETAALPTMTLGLIPVEQSNGPFAYSISRSSVSTSSSVDIAPTPTAYVSTVTGTATGKDTIPPTLTDLSVIASLLPTSIPAFTYTLPGVNDTITIGAPLSSAFASASAAPSASASALPDWTSAANGTLAKNESSVVSTVSGGKNVTVGIVIPAGSNWTEPAESYASDAALLNIPLASMVGSARTSTETAAATSSDAVTRRSHRTSPWARVRRFRN</sequence>
<feature type="signal peptide" evidence="2">
    <location>
        <begin position="1"/>
        <end position="19"/>
    </location>
</feature>
<reference evidence="3" key="1">
    <citation type="submission" date="2014-08" db="EMBL/GenBank/DDBJ databases">
        <authorList>
            <person name="Sharma Rahul"/>
            <person name="Thines Marco"/>
        </authorList>
    </citation>
    <scope>NUCLEOTIDE SEQUENCE</scope>
</reference>